<dbReference type="PANTHER" id="PTHR11567:SF198">
    <property type="entry name" value="HISTIDINE ACID PHOSPHATASE"/>
    <property type="match status" value="1"/>
</dbReference>
<dbReference type="PANTHER" id="PTHR11567">
    <property type="entry name" value="ACID PHOSPHATASE-RELATED"/>
    <property type="match status" value="1"/>
</dbReference>
<dbReference type="InterPro" id="IPR033379">
    <property type="entry name" value="Acid_Pase_AS"/>
</dbReference>
<keyword evidence="3" id="KW-1185">Reference proteome</keyword>
<dbReference type="Proteomes" id="UP000887569">
    <property type="component" value="Unplaced"/>
</dbReference>
<comment type="catalytic activity">
    <reaction evidence="1">
        <text>a phosphate monoester + H2O = an alcohol + phosphate</text>
        <dbReference type="Rhea" id="RHEA:15017"/>
        <dbReference type="ChEBI" id="CHEBI:15377"/>
        <dbReference type="ChEBI" id="CHEBI:30879"/>
        <dbReference type="ChEBI" id="CHEBI:43474"/>
        <dbReference type="ChEBI" id="CHEBI:67140"/>
        <dbReference type="EC" id="3.1.3.2"/>
    </reaction>
</comment>
<dbReference type="AlphaFoldDB" id="A0A915CCJ0"/>
<dbReference type="InterPro" id="IPR000560">
    <property type="entry name" value="His_Pase_clade-2"/>
</dbReference>
<dbReference type="GO" id="GO:0003993">
    <property type="term" value="F:acid phosphatase activity"/>
    <property type="evidence" value="ECO:0007669"/>
    <property type="project" value="UniProtKB-EC"/>
</dbReference>
<evidence type="ECO:0000313" key="4">
    <source>
        <dbReference type="WBParaSite" id="PgR121_g001_t02"/>
    </source>
</evidence>
<proteinExistence type="inferred from homology"/>
<evidence type="ECO:0000256" key="1">
    <source>
        <dbReference type="ARBA" id="ARBA00000032"/>
    </source>
</evidence>
<reference evidence="4" key="1">
    <citation type="submission" date="2022-11" db="UniProtKB">
        <authorList>
            <consortium name="WormBaseParasite"/>
        </authorList>
    </citation>
    <scope>IDENTIFICATION</scope>
</reference>
<dbReference type="InterPro" id="IPR050645">
    <property type="entry name" value="Histidine_acid_phosphatase"/>
</dbReference>
<protein>
    <submittedName>
        <fullName evidence="4">Acid phosphatase</fullName>
    </submittedName>
</protein>
<organism evidence="3 4">
    <name type="scientific">Parascaris univalens</name>
    <name type="common">Nematode worm</name>
    <dbReference type="NCBI Taxonomy" id="6257"/>
    <lineage>
        <taxon>Eukaryota</taxon>
        <taxon>Metazoa</taxon>
        <taxon>Ecdysozoa</taxon>
        <taxon>Nematoda</taxon>
        <taxon>Chromadorea</taxon>
        <taxon>Rhabditida</taxon>
        <taxon>Spirurina</taxon>
        <taxon>Ascaridomorpha</taxon>
        <taxon>Ascaridoidea</taxon>
        <taxon>Ascarididae</taxon>
        <taxon>Parascaris</taxon>
    </lineage>
</organism>
<evidence type="ECO:0000256" key="2">
    <source>
        <dbReference type="ARBA" id="ARBA00005375"/>
    </source>
</evidence>
<dbReference type="PROSITE" id="PS00616">
    <property type="entry name" value="HIS_ACID_PHOSPHAT_1"/>
    <property type="match status" value="1"/>
</dbReference>
<dbReference type="CDD" id="cd07061">
    <property type="entry name" value="HP_HAP_like"/>
    <property type="match status" value="2"/>
</dbReference>
<dbReference type="Pfam" id="PF00328">
    <property type="entry name" value="His_Phos_2"/>
    <property type="match status" value="2"/>
</dbReference>
<dbReference type="Gene3D" id="3.40.50.1240">
    <property type="entry name" value="Phosphoglycerate mutase-like"/>
    <property type="match status" value="2"/>
</dbReference>
<evidence type="ECO:0000313" key="3">
    <source>
        <dbReference type="Proteomes" id="UP000887569"/>
    </source>
</evidence>
<dbReference type="SUPFAM" id="SSF53254">
    <property type="entry name" value="Phosphoglycerate mutase-like"/>
    <property type="match status" value="2"/>
</dbReference>
<dbReference type="InterPro" id="IPR029033">
    <property type="entry name" value="His_PPase_superfam"/>
</dbReference>
<comment type="similarity">
    <text evidence="2">Belongs to the histidine acid phosphatase family.</text>
</comment>
<name>A0A915CCJ0_PARUN</name>
<sequence>ITCYCIHCDTMRSVVCITSLLIVVSVNADQLLLVQTIWRHGERNPKYLCPNDPNKLETWYQGLGHITADGLKQHFDLGRLIYDEYATNMNFLSRSYEQDEIYIRSTDTNLTLQSAYANLLGMYLNRDAHKVDVDYPGIDGWPNGFVPIAAHTILRNLDHVGNTESDCPRQDFLFDLVKQTPEYQFYVQQQRETLQIAGYVCGTTLTIFDVWRLTDSYLIELYGNRSNKIMGASDFALLRNIELKSQSFINGQGMMPLNTPCGTIDFEVDIPTVRSGGLIKDIIDHIDQKIFCTDPANANKAECQWMSKLKYYAYSSHWATVNALFTAFGVRDEILPNQLPDFASAFFIELWKTTDGHYSIRARYHDGPGERFRNVTHLFPGCTSNMCPYEIFKVHPMKFYPQDINKLCDDVPTNWKQKSKVNIETNKSKLAQSREAIPSSRSSADELLFVQVFWRHGDRTPTSMCPNDPNNESTWPEGLGQLTALGMSQQQLLGALIYEKYVNEIQFLSPIYTADEVYIRATDFNRTIISAISNFIGMYYNRTAAVLGRDYPGGEWPEKFVPVPVHIVEQRTDHLGDPNTYCPRQTALIEATINSNEVQVYENENREFLSNVSKICGKQIGLMDLVMPTDTWFIENLHNRTKIFSDEMYAKMRQLDSVAENVRHGLINENIQNGIDLRVELPKLRGGSQLWNVIDHMDQKIYCLEHPNAPHSECTWYKNLKYFAFSAHDSTINGLLSALSVKEAITPEGIPEYAAAIFFELWKIDGQYKIKVNYRRNYTTLSWEDITGYISGCPSNDSCLYTSFKQRSIPFSPGNITELCANLPSFASTTLKSVTTPSRASNYKLYSYLLVVFIATYALTDWLANTNSI</sequence>
<accession>A0A915CCJ0</accession>
<dbReference type="WBParaSite" id="PgR121_g001_t02">
    <property type="protein sequence ID" value="PgR121_g001_t02"/>
    <property type="gene ID" value="PgR121_g001"/>
</dbReference>